<dbReference type="SUPFAM" id="SSF143791">
    <property type="entry name" value="DUSP-like"/>
    <property type="match status" value="1"/>
</dbReference>
<name>A0AAW1NXB8_9CHLO</name>
<dbReference type="PROSITE" id="PS00972">
    <property type="entry name" value="USP_1"/>
    <property type="match status" value="1"/>
</dbReference>
<feature type="compositionally biased region" description="Low complexity" evidence="8">
    <location>
        <begin position="1232"/>
        <end position="1248"/>
    </location>
</feature>
<organism evidence="11 12">
    <name type="scientific">Symbiochloris irregularis</name>
    <dbReference type="NCBI Taxonomy" id="706552"/>
    <lineage>
        <taxon>Eukaryota</taxon>
        <taxon>Viridiplantae</taxon>
        <taxon>Chlorophyta</taxon>
        <taxon>core chlorophytes</taxon>
        <taxon>Trebouxiophyceae</taxon>
        <taxon>Trebouxiales</taxon>
        <taxon>Trebouxiaceae</taxon>
        <taxon>Symbiochloris</taxon>
    </lineage>
</organism>
<protein>
    <recommendedName>
        <fullName evidence="3">ubiquitinyl hydrolase 1</fullName>
        <ecNumber evidence="3">3.4.19.12</ecNumber>
    </recommendedName>
</protein>
<feature type="region of interest" description="Disordered" evidence="8">
    <location>
        <begin position="1219"/>
        <end position="1248"/>
    </location>
</feature>
<dbReference type="InterPro" id="IPR001394">
    <property type="entry name" value="Peptidase_C19_UCH"/>
</dbReference>
<keyword evidence="12" id="KW-1185">Reference proteome</keyword>
<evidence type="ECO:0000256" key="7">
    <source>
        <dbReference type="ARBA" id="ARBA00022807"/>
    </source>
</evidence>
<dbReference type="AlphaFoldDB" id="A0AAW1NXB8"/>
<evidence type="ECO:0000256" key="1">
    <source>
        <dbReference type="ARBA" id="ARBA00000707"/>
    </source>
</evidence>
<gene>
    <name evidence="11" type="ORF">WJX73_007165</name>
</gene>
<feature type="compositionally biased region" description="Polar residues" evidence="8">
    <location>
        <begin position="794"/>
        <end position="809"/>
    </location>
</feature>
<dbReference type="PROSITE" id="PS00973">
    <property type="entry name" value="USP_2"/>
    <property type="match status" value="1"/>
</dbReference>
<feature type="region of interest" description="Disordered" evidence="8">
    <location>
        <begin position="245"/>
        <end position="281"/>
    </location>
</feature>
<dbReference type="InterPro" id="IPR038765">
    <property type="entry name" value="Papain-like_cys_pep_sf"/>
</dbReference>
<dbReference type="Pfam" id="PF00443">
    <property type="entry name" value="UCH"/>
    <property type="match status" value="1"/>
</dbReference>
<dbReference type="PANTHER" id="PTHR21646">
    <property type="entry name" value="UBIQUITIN CARBOXYL-TERMINAL HYDROLASE"/>
    <property type="match status" value="1"/>
</dbReference>
<feature type="domain" description="DUSP" evidence="10">
    <location>
        <begin position="15"/>
        <end position="127"/>
    </location>
</feature>
<dbReference type="Pfam" id="PF06337">
    <property type="entry name" value="DUSP"/>
    <property type="match status" value="1"/>
</dbReference>
<evidence type="ECO:0000313" key="11">
    <source>
        <dbReference type="EMBL" id="KAK9802690.1"/>
    </source>
</evidence>
<dbReference type="EMBL" id="JALJOQ010000069">
    <property type="protein sequence ID" value="KAK9802690.1"/>
    <property type="molecule type" value="Genomic_DNA"/>
</dbReference>
<evidence type="ECO:0000256" key="2">
    <source>
        <dbReference type="ARBA" id="ARBA00009085"/>
    </source>
</evidence>
<dbReference type="CDD" id="cd02674">
    <property type="entry name" value="Peptidase_C19R"/>
    <property type="match status" value="1"/>
</dbReference>
<dbReference type="InterPro" id="IPR018200">
    <property type="entry name" value="USP_CS"/>
</dbReference>
<evidence type="ECO:0000256" key="3">
    <source>
        <dbReference type="ARBA" id="ARBA00012759"/>
    </source>
</evidence>
<evidence type="ECO:0000256" key="5">
    <source>
        <dbReference type="ARBA" id="ARBA00022786"/>
    </source>
</evidence>
<feature type="region of interest" description="Disordered" evidence="8">
    <location>
        <begin position="915"/>
        <end position="941"/>
    </location>
</feature>
<dbReference type="GO" id="GO:0004843">
    <property type="term" value="F:cysteine-type deubiquitinase activity"/>
    <property type="evidence" value="ECO:0007669"/>
    <property type="project" value="UniProtKB-EC"/>
</dbReference>
<keyword evidence="7" id="KW-0788">Thiol protease</keyword>
<feature type="compositionally biased region" description="Low complexity" evidence="8">
    <location>
        <begin position="919"/>
        <end position="940"/>
    </location>
</feature>
<dbReference type="InterPro" id="IPR050185">
    <property type="entry name" value="Ub_carboxyl-term_hydrolase"/>
</dbReference>
<reference evidence="11 12" key="1">
    <citation type="journal article" date="2024" name="Nat. Commun.">
        <title>Phylogenomics reveals the evolutionary origins of lichenization in chlorophyte algae.</title>
        <authorList>
            <person name="Puginier C."/>
            <person name="Libourel C."/>
            <person name="Otte J."/>
            <person name="Skaloud P."/>
            <person name="Haon M."/>
            <person name="Grisel S."/>
            <person name="Petersen M."/>
            <person name="Berrin J.G."/>
            <person name="Delaux P.M."/>
            <person name="Dal Grande F."/>
            <person name="Keller J."/>
        </authorList>
    </citation>
    <scope>NUCLEOTIDE SEQUENCE [LARGE SCALE GENOMIC DNA]</scope>
    <source>
        <strain evidence="11 12">SAG 2036</strain>
    </source>
</reference>
<dbReference type="GO" id="GO:0016579">
    <property type="term" value="P:protein deubiquitination"/>
    <property type="evidence" value="ECO:0007669"/>
    <property type="project" value="InterPro"/>
</dbReference>
<evidence type="ECO:0000256" key="8">
    <source>
        <dbReference type="SAM" id="MobiDB-lite"/>
    </source>
</evidence>
<comment type="caution">
    <text evidence="11">The sequence shown here is derived from an EMBL/GenBank/DDBJ whole genome shotgun (WGS) entry which is preliminary data.</text>
</comment>
<evidence type="ECO:0000256" key="6">
    <source>
        <dbReference type="ARBA" id="ARBA00022801"/>
    </source>
</evidence>
<dbReference type="PROSITE" id="PS50235">
    <property type="entry name" value="USP_3"/>
    <property type="match status" value="1"/>
</dbReference>
<dbReference type="InterPro" id="IPR006615">
    <property type="entry name" value="Pept_C19_DUSP"/>
</dbReference>
<dbReference type="InterPro" id="IPR028889">
    <property type="entry name" value="USP"/>
</dbReference>
<dbReference type="Gene3D" id="3.90.70.10">
    <property type="entry name" value="Cysteine proteinases"/>
    <property type="match status" value="2"/>
</dbReference>
<keyword evidence="6" id="KW-0378">Hydrolase</keyword>
<evidence type="ECO:0000313" key="12">
    <source>
        <dbReference type="Proteomes" id="UP001465755"/>
    </source>
</evidence>
<dbReference type="PROSITE" id="PS51283">
    <property type="entry name" value="DUSP"/>
    <property type="match status" value="1"/>
</dbReference>
<keyword evidence="4" id="KW-0645">Protease</keyword>
<dbReference type="GO" id="GO:0006508">
    <property type="term" value="P:proteolysis"/>
    <property type="evidence" value="ECO:0007669"/>
    <property type="project" value="UniProtKB-KW"/>
</dbReference>
<sequence length="1248" mass="134454">MSNTGRGSPVDLETPPRDEQASQIRDLDRLATFDSDFCLIERSWWDLWCSYSGFRPENQEPPAADDVVRPGPIDNSGLIDELAPPGALTKLRSGLKEGEHFKSVYSSTWSRLERWYGGGPEIRRPLTKDNASGASTLHIYPWKVKVHAKAEKLTLSASNKIVEVWPEETVETLKARALELWSVAKKEDVLWLGPSQSPFKDLESDGGLASTVAAAGISAVGEAVVLVYKAHSEELSKAQIAKADEDVPGPMHGPEPAPPATDLEVERSSQSALGSGPMSRFGQSPLAMVRSFPKEDAAILSPGAPRGMAGLRNLGNTCFMASSLQCLMHTVPLMRFFQSGSYTRDLNVSNPLGLHGELAEAFAALVGKLWQGGVSSVSPVAFRAKLTKFAPQFQGYAQQDGQELLAFLLDGLHEDLNRILDKPYVEDAESPGRSDEQMADEAWTNYRRRNDSVIVDHLQGLYKSTLVCPDCHNRSVKFDPFTYLTLQLPSSKSRQLTICLLAMDGSRPPTNYSIAIPNAGNCAHVYRALASVAGITAAKPEEVLLLAEVHNGAICEQFRDLKASAPEVVTPMGLQQQAQLLAYLYPDPESGPLASDRREVHVLHRDRPQQSVYRFSMRNLFAVPLVLFVPESDIGVKALNNSSAFSSSYLFAVRKDSGLARLARAALRPFQRPEYQETTSISAALDTAVGAEEGEAPSVKEAGGDRWDPWNRAAAAEADGGIGADEGMPPAQSPPGRFDAAWDSLGGPSSKPLRQRLLDDTMRDVDGSSTDDLPALVPGSHASMGMEGDRQPGTRASSTQGTGRASDASSIAPMDSCNNSPVVSPPGSPGAPMEDLPDAVPDPLGGPPGLEPGLGPPTAEAMASMKDGRSHGDEGPSSQGAGAVQEAHAASRGTGPAAAMQRPELLPAFDMFASQTAQPQSPEARAEPSSAAPAEAPPQRTRFTYDNVTFTSDPLAAQSPAEQPQQGSQGPKRVQEGNGGGLDMRLCSPVGELTSSIRPEVPELSDDKEPVCVAMIWAPPMEAAYNVEVLEHPQAHDSMQAAEARRREGPPKHALHECLEAFLHPEQLGMDDSWYCSRCKAHVQADKKLDLWKLPEILIIHLKRFSFSRWRRNKLDNDVTFPMSNLDLSKYVLQEQGVPPVYDLYAVSNHYGGLGGGHYTAFCQVEGQGWAHFNDSDASPESPGNVQSPAAYLLFYRRHAELAKDAPLASHAALFPKASKRAAEGDRGSTEANGVGNAAHANGQLREA</sequence>
<dbReference type="SUPFAM" id="SSF54001">
    <property type="entry name" value="Cysteine proteinases"/>
    <property type="match status" value="1"/>
</dbReference>
<dbReference type="Proteomes" id="UP001465755">
    <property type="component" value="Unassembled WGS sequence"/>
</dbReference>
<keyword evidence="5" id="KW-0833">Ubl conjugation pathway</keyword>
<feature type="domain" description="USP" evidence="9">
    <location>
        <begin position="309"/>
        <end position="1199"/>
    </location>
</feature>
<comment type="catalytic activity">
    <reaction evidence="1">
        <text>Thiol-dependent hydrolysis of ester, thioester, amide, peptide and isopeptide bonds formed by the C-terminal Gly of ubiquitin (a 76-residue protein attached to proteins as an intracellular targeting signal).</text>
        <dbReference type="EC" id="3.4.19.12"/>
    </reaction>
</comment>
<feature type="compositionally biased region" description="Polar residues" evidence="8">
    <location>
        <begin position="960"/>
        <end position="969"/>
    </location>
</feature>
<evidence type="ECO:0000256" key="4">
    <source>
        <dbReference type="ARBA" id="ARBA00022670"/>
    </source>
</evidence>
<accession>A0AAW1NXB8</accession>
<dbReference type="SMART" id="SM00695">
    <property type="entry name" value="DUSP"/>
    <property type="match status" value="1"/>
</dbReference>
<feature type="region of interest" description="Disordered" evidence="8">
    <location>
        <begin position="957"/>
        <end position="984"/>
    </location>
</feature>
<dbReference type="EC" id="3.4.19.12" evidence="3"/>
<proteinExistence type="inferred from homology"/>
<dbReference type="Gene3D" id="3.30.2230.10">
    <property type="entry name" value="DUSP-like"/>
    <property type="match status" value="1"/>
</dbReference>
<feature type="region of interest" description="Disordered" evidence="8">
    <location>
        <begin position="1"/>
        <end position="22"/>
    </location>
</feature>
<dbReference type="InterPro" id="IPR035927">
    <property type="entry name" value="DUSP-like_sf"/>
</dbReference>
<evidence type="ECO:0000259" key="9">
    <source>
        <dbReference type="PROSITE" id="PS50235"/>
    </source>
</evidence>
<comment type="similarity">
    <text evidence="2">Belongs to the peptidase C19 family.</text>
</comment>
<feature type="region of interest" description="Disordered" evidence="8">
    <location>
        <begin position="720"/>
        <end position="898"/>
    </location>
</feature>
<feature type="compositionally biased region" description="Basic and acidic residues" evidence="8">
    <location>
        <begin position="756"/>
        <end position="766"/>
    </location>
</feature>
<dbReference type="PANTHER" id="PTHR21646:SF24">
    <property type="entry name" value="UBIQUITIN CARBOXYL-TERMINAL HYDROLASE"/>
    <property type="match status" value="1"/>
</dbReference>
<evidence type="ECO:0000259" key="10">
    <source>
        <dbReference type="PROSITE" id="PS51283"/>
    </source>
</evidence>